<dbReference type="Proteomes" id="UP000282084">
    <property type="component" value="Unassembled WGS sequence"/>
</dbReference>
<evidence type="ECO:0000313" key="4">
    <source>
        <dbReference type="Proteomes" id="UP000282084"/>
    </source>
</evidence>
<feature type="signal peptide" evidence="2">
    <location>
        <begin position="1"/>
        <end position="24"/>
    </location>
</feature>
<dbReference type="PANTHER" id="PTHR36234:SF5">
    <property type="entry name" value="LYSYL ENDOPEPTIDASE"/>
    <property type="match status" value="1"/>
</dbReference>
<feature type="chain" id="PRO_5019770753" evidence="2">
    <location>
        <begin position="25"/>
        <end position="385"/>
    </location>
</feature>
<feature type="compositionally biased region" description="Low complexity" evidence="1">
    <location>
        <begin position="22"/>
        <end position="39"/>
    </location>
</feature>
<proteinExistence type="predicted"/>
<protein>
    <submittedName>
        <fullName evidence="3">V8-like Glu-specific endopeptidase</fullName>
    </submittedName>
</protein>
<dbReference type="SUPFAM" id="SSF50494">
    <property type="entry name" value="Trypsin-like serine proteases"/>
    <property type="match status" value="1"/>
</dbReference>
<dbReference type="PANTHER" id="PTHR36234">
    <property type="entry name" value="LYSYL ENDOPEPTIDASE"/>
    <property type="match status" value="1"/>
</dbReference>
<feature type="region of interest" description="Disordered" evidence="1">
    <location>
        <begin position="22"/>
        <end position="44"/>
    </location>
</feature>
<comment type="caution">
    <text evidence="3">The sequence shown here is derived from an EMBL/GenBank/DDBJ whole genome shotgun (WGS) entry which is preliminary data.</text>
</comment>
<gene>
    <name evidence="3" type="ORF">C8E97_0065</name>
</gene>
<keyword evidence="2" id="KW-0732">Signal</keyword>
<dbReference type="RefSeq" id="WP_121000516.1">
    <property type="nucleotide sequence ID" value="NZ_RBXO01000001.1"/>
</dbReference>
<dbReference type="Pfam" id="PF13365">
    <property type="entry name" value="Trypsin_2"/>
    <property type="match status" value="1"/>
</dbReference>
<name>A0A495VQE5_9PSEU</name>
<accession>A0A495VQE5</accession>
<dbReference type="AlphaFoldDB" id="A0A495VQE5"/>
<dbReference type="OrthoDB" id="5928962at2"/>
<evidence type="ECO:0000313" key="3">
    <source>
        <dbReference type="EMBL" id="RKT51586.1"/>
    </source>
</evidence>
<sequence>MRSTLRLLAAALLVVPVLTGTASAADPAPTPPTGHAGQPRQVGEEEVVSVALDGSAPAGAVERPGSWYVKIHFTDLRLVGGDVLTVADPTGAETYRYEADVRASGTASVDGTGFWAMSVTGDRAAVALTGRDGGRPHPGSRVRVDRITRGHTPAESAAAAERAPRSICGANDYRDAVCYRTSNPGEFGRTGAVARLLRNGRSLCTAWRVGPNNRMLTNNHCFTSGAGIEVWFDYQCDTCGGTTTGTVTKVLVSSVLKTSTALDYTLFSVTDFDKLAPFGHLALDERVPDVGEEMYVVGHPSGKPKKVSLHDDQNAGGYCTVSGVRVDGDSPQSDIAYRCDTEGGSSGSPVLSRRTHRVVGLHHWGGCPNQGVRIDLVAAEVNPLL</sequence>
<keyword evidence="4" id="KW-1185">Reference proteome</keyword>
<dbReference type="InterPro" id="IPR009003">
    <property type="entry name" value="Peptidase_S1_PA"/>
</dbReference>
<evidence type="ECO:0000256" key="1">
    <source>
        <dbReference type="SAM" id="MobiDB-lite"/>
    </source>
</evidence>
<dbReference type="Gene3D" id="2.40.10.10">
    <property type="entry name" value="Trypsin-like serine proteases"/>
    <property type="match status" value="1"/>
</dbReference>
<dbReference type="InterPro" id="IPR043504">
    <property type="entry name" value="Peptidase_S1_PA_chymotrypsin"/>
</dbReference>
<organism evidence="3 4">
    <name type="scientific">Saccharothrix australiensis</name>
    <dbReference type="NCBI Taxonomy" id="2072"/>
    <lineage>
        <taxon>Bacteria</taxon>
        <taxon>Bacillati</taxon>
        <taxon>Actinomycetota</taxon>
        <taxon>Actinomycetes</taxon>
        <taxon>Pseudonocardiales</taxon>
        <taxon>Pseudonocardiaceae</taxon>
        <taxon>Saccharothrix</taxon>
    </lineage>
</organism>
<dbReference type="EMBL" id="RBXO01000001">
    <property type="protein sequence ID" value="RKT51586.1"/>
    <property type="molecule type" value="Genomic_DNA"/>
</dbReference>
<evidence type="ECO:0000256" key="2">
    <source>
        <dbReference type="SAM" id="SignalP"/>
    </source>
</evidence>
<reference evidence="3 4" key="1">
    <citation type="submission" date="2018-10" db="EMBL/GenBank/DDBJ databases">
        <title>Sequencing the genomes of 1000 actinobacteria strains.</title>
        <authorList>
            <person name="Klenk H.-P."/>
        </authorList>
    </citation>
    <scope>NUCLEOTIDE SEQUENCE [LARGE SCALE GENOMIC DNA]</scope>
    <source>
        <strain evidence="3 4">DSM 43800</strain>
    </source>
</reference>